<gene>
    <name evidence="2" type="ORF">RM697_10480</name>
</gene>
<feature type="chain" id="PRO_5046235894" evidence="1">
    <location>
        <begin position="24"/>
        <end position="107"/>
    </location>
</feature>
<reference evidence="2 3" key="1">
    <citation type="submission" date="2023-09" db="EMBL/GenBank/DDBJ databases">
        <authorList>
            <person name="Rey-Velasco X."/>
        </authorList>
    </citation>
    <scope>NUCLEOTIDE SEQUENCE [LARGE SCALE GENOMIC DNA]</scope>
    <source>
        <strain evidence="2 3">W332</strain>
    </source>
</reference>
<evidence type="ECO:0000313" key="2">
    <source>
        <dbReference type="EMBL" id="MDT0559077.1"/>
    </source>
</evidence>
<dbReference type="EMBL" id="JAVRIA010000005">
    <property type="protein sequence ID" value="MDT0559077.1"/>
    <property type="molecule type" value="Genomic_DNA"/>
</dbReference>
<proteinExistence type="predicted"/>
<organism evidence="2 3">
    <name type="scientific">Microcosmobacter mediterraneus</name>
    <dbReference type="NCBI Taxonomy" id="3075607"/>
    <lineage>
        <taxon>Bacteria</taxon>
        <taxon>Pseudomonadati</taxon>
        <taxon>Bacteroidota</taxon>
        <taxon>Flavobacteriia</taxon>
        <taxon>Flavobacteriales</taxon>
        <taxon>Flavobacteriaceae</taxon>
        <taxon>Microcosmobacter</taxon>
    </lineage>
</organism>
<keyword evidence="1" id="KW-0732">Signal</keyword>
<feature type="signal peptide" evidence="1">
    <location>
        <begin position="1"/>
        <end position="23"/>
    </location>
</feature>
<sequence>MKKIITLCFFVFAIAFGSQNAFAQDNVFKEKAYQKTEQLKRTVKFSADQREQVVAVLTKYYKYASREASTPEIAEQRLTKISKYVDERLKEILTEEQFQAFKKAKLD</sequence>
<protein>
    <submittedName>
        <fullName evidence="2">Uncharacterized protein</fullName>
    </submittedName>
</protein>
<accession>A0ABU2YM06</accession>
<name>A0ABU2YM06_9FLAO</name>
<comment type="caution">
    <text evidence="2">The sequence shown here is derived from an EMBL/GenBank/DDBJ whole genome shotgun (WGS) entry which is preliminary data.</text>
</comment>
<keyword evidence="3" id="KW-1185">Reference proteome</keyword>
<evidence type="ECO:0000313" key="3">
    <source>
        <dbReference type="Proteomes" id="UP001259492"/>
    </source>
</evidence>
<dbReference type="Proteomes" id="UP001259492">
    <property type="component" value="Unassembled WGS sequence"/>
</dbReference>
<dbReference type="RefSeq" id="WP_311427841.1">
    <property type="nucleotide sequence ID" value="NZ_JAVRIA010000005.1"/>
</dbReference>
<evidence type="ECO:0000256" key="1">
    <source>
        <dbReference type="SAM" id="SignalP"/>
    </source>
</evidence>